<gene>
    <name evidence="6" type="ORF">ECRASSUSDP1_LOCUS3627</name>
</gene>
<keyword evidence="2" id="KW-0175">Coiled coil</keyword>
<dbReference type="Pfam" id="PF00226">
    <property type="entry name" value="DnaJ"/>
    <property type="match status" value="1"/>
</dbReference>
<feature type="region of interest" description="Disordered" evidence="3">
    <location>
        <begin position="95"/>
        <end position="114"/>
    </location>
</feature>
<dbReference type="InterPro" id="IPR051948">
    <property type="entry name" value="Hsp70_co-chaperone_J-domain"/>
</dbReference>
<evidence type="ECO:0000313" key="6">
    <source>
        <dbReference type="EMBL" id="CAI2362305.1"/>
    </source>
</evidence>
<dbReference type="Proteomes" id="UP001295684">
    <property type="component" value="Unassembled WGS sequence"/>
</dbReference>
<dbReference type="Gene3D" id="1.10.287.110">
    <property type="entry name" value="DnaJ domain"/>
    <property type="match status" value="1"/>
</dbReference>
<dbReference type="CDD" id="cd06257">
    <property type="entry name" value="DnaJ"/>
    <property type="match status" value="1"/>
</dbReference>
<dbReference type="PRINTS" id="PR00625">
    <property type="entry name" value="JDOMAIN"/>
</dbReference>
<evidence type="ECO:0000256" key="3">
    <source>
        <dbReference type="SAM" id="MobiDB-lite"/>
    </source>
</evidence>
<feature type="coiled-coil region" evidence="2">
    <location>
        <begin position="437"/>
        <end position="467"/>
    </location>
</feature>
<dbReference type="InterPro" id="IPR001623">
    <property type="entry name" value="DnaJ_domain"/>
</dbReference>
<sequence>MAENKKILDINEDLYELLGVDPDAETIDIKKKYRDLARQMHPDKNRNAQNSADLFIKINHAHLYLINPTTRLIYNAFGLSGLEVYEQSIEDFEKVEKKHQEQEGEGDEENKQETEQKILTKTIHLISETTRRHLIQEYDISSSLEVGIDCKDFCDLYGAYVKYRKDGRLKTSKDLFSLIRYRQSVIETSFKVPYCDWMSGEVTMKSHSDMRQALAIGSFDYQNNVSLPYGFDLINTAEFSPNSNSLNTQIRKSIIHDLINVGLSCRYDEKGFNPVEIEASTGFSTKFRDTTFGIDTSIGFNSISMAPKIQFKLLEDAVLSCSMKVNSSDQDLVLGGQLGILYKLSSTLQLGVFGDISSKNSKLTSIISVHVGLLGFNFKVPFFCGTQTEGPSGTFWDSGLAVTLGIFGIANAFTFGAYKTYRKFKRIKKYSKLDVDFTKFQEKMKRFKDEETKLEENMRRNRNLENTDLIIIDAIMGHKAHIRQIVKGQKRFEEPLATAEQYNHCQVYRIKSKLQSMVQNNSLTISENIIFEEPEIFNPRRYHGDISVYVTFRFRGFVCSFIHNFSSKQDMRIANVQTHPFTREFTDGEVHIPNDILRG</sequence>
<evidence type="ECO:0000256" key="4">
    <source>
        <dbReference type="SAM" id="Phobius"/>
    </source>
</evidence>
<keyword evidence="4" id="KW-0812">Transmembrane</keyword>
<dbReference type="AlphaFoldDB" id="A0AAD1U4R2"/>
<evidence type="ECO:0000313" key="7">
    <source>
        <dbReference type="Proteomes" id="UP001295684"/>
    </source>
</evidence>
<keyword evidence="4" id="KW-0472">Membrane</keyword>
<dbReference type="GO" id="GO:0051787">
    <property type="term" value="F:misfolded protein binding"/>
    <property type="evidence" value="ECO:0007669"/>
    <property type="project" value="TreeGrafter"/>
</dbReference>
<organism evidence="6 7">
    <name type="scientific">Euplotes crassus</name>
    <dbReference type="NCBI Taxonomy" id="5936"/>
    <lineage>
        <taxon>Eukaryota</taxon>
        <taxon>Sar</taxon>
        <taxon>Alveolata</taxon>
        <taxon>Ciliophora</taxon>
        <taxon>Intramacronucleata</taxon>
        <taxon>Spirotrichea</taxon>
        <taxon>Hypotrichia</taxon>
        <taxon>Euplotida</taxon>
        <taxon>Euplotidae</taxon>
        <taxon>Moneuplotes</taxon>
    </lineage>
</organism>
<comment type="caution">
    <text evidence="6">The sequence shown here is derived from an EMBL/GenBank/DDBJ whole genome shotgun (WGS) entry which is preliminary data.</text>
</comment>
<dbReference type="EMBL" id="CAMPGE010003465">
    <property type="protein sequence ID" value="CAI2362305.1"/>
    <property type="molecule type" value="Genomic_DNA"/>
</dbReference>
<keyword evidence="7" id="KW-1185">Reference proteome</keyword>
<feature type="domain" description="J" evidence="5">
    <location>
        <begin position="13"/>
        <end position="78"/>
    </location>
</feature>
<evidence type="ECO:0000259" key="5">
    <source>
        <dbReference type="PROSITE" id="PS50076"/>
    </source>
</evidence>
<reference evidence="6" key="1">
    <citation type="submission" date="2023-07" db="EMBL/GenBank/DDBJ databases">
        <authorList>
            <consortium name="AG Swart"/>
            <person name="Singh M."/>
            <person name="Singh A."/>
            <person name="Seah K."/>
            <person name="Emmerich C."/>
        </authorList>
    </citation>
    <scope>NUCLEOTIDE SEQUENCE</scope>
    <source>
        <strain evidence="6">DP1</strain>
    </source>
</reference>
<dbReference type="InterPro" id="IPR036869">
    <property type="entry name" value="J_dom_sf"/>
</dbReference>
<feature type="transmembrane region" description="Helical" evidence="4">
    <location>
        <begin position="395"/>
        <end position="418"/>
    </location>
</feature>
<dbReference type="GO" id="GO:0005783">
    <property type="term" value="C:endoplasmic reticulum"/>
    <property type="evidence" value="ECO:0007669"/>
    <property type="project" value="TreeGrafter"/>
</dbReference>
<evidence type="ECO:0000256" key="1">
    <source>
        <dbReference type="ARBA" id="ARBA00023186"/>
    </source>
</evidence>
<dbReference type="GO" id="GO:0036503">
    <property type="term" value="P:ERAD pathway"/>
    <property type="evidence" value="ECO:0007669"/>
    <property type="project" value="TreeGrafter"/>
</dbReference>
<protein>
    <recommendedName>
        <fullName evidence="5">J domain-containing protein</fullName>
    </recommendedName>
</protein>
<dbReference type="PANTHER" id="PTHR44360">
    <property type="entry name" value="DNAJ HOMOLOG SUBFAMILY B MEMBER 9"/>
    <property type="match status" value="1"/>
</dbReference>
<dbReference type="PANTHER" id="PTHR44360:SF1">
    <property type="entry name" value="DNAJ HOMOLOG SUBFAMILY B MEMBER 9"/>
    <property type="match status" value="1"/>
</dbReference>
<dbReference type="SMART" id="SM00271">
    <property type="entry name" value="DnaJ"/>
    <property type="match status" value="1"/>
</dbReference>
<keyword evidence="4" id="KW-1133">Transmembrane helix</keyword>
<proteinExistence type="predicted"/>
<name>A0AAD1U4R2_EUPCR</name>
<keyword evidence="1" id="KW-0143">Chaperone</keyword>
<evidence type="ECO:0000256" key="2">
    <source>
        <dbReference type="SAM" id="Coils"/>
    </source>
</evidence>
<accession>A0AAD1U4R2</accession>
<dbReference type="GO" id="GO:0051087">
    <property type="term" value="F:protein-folding chaperone binding"/>
    <property type="evidence" value="ECO:0007669"/>
    <property type="project" value="TreeGrafter"/>
</dbReference>
<dbReference type="PROSITE" id="PS50076">
    <property type="entry name" value="DNAJ_2"/>
    <property type="match status" value="1"/>
</dbReference>
<dbReference type="SUPFAM" id="SSF46565">
    <property type="entry name" value="Chaperone J-domain"/>
    <property type="match status" value="1"/>
</dbReference>